<dbReference type="GO" id="GO:0008688">
    <property type="term" value="F:3-(3-hydroxyphenyl)propionate hydroxylase activity"/>
    <property type="evidence" value="ECO:0007669"/>
    <property type="project" value="TreeGrafter"/>
</dbReference>
<evidence type="ECO:0000256" key="1">
    <source>
        <dbReference type="ARBA" id="ARBA00023002"/>
    </source>
</evidence>
<dbReference type="RefSeq" id="WP_115835197.1">
    <property type="nucleotide sequence ID" value="NZ_CP025086.1"/>
</dbReference>
<dbReference type="EMBL" id="QUMO01000001">
    <property type="protein sequence ID" value="REF89425.1"/>
    <property type="molecule type" value="Genomic_DNA"/>
</dbReference>
<evidence type="ECO:0000313" key="4">
    <source>
        <dbReference type="Proteomes" id="UP000256900"/>
    </source>
</evidence>
<dbReference type="Pfam" id="PF01494">
    <property type="entry name" value="FAD_binding_3"/>
    <property type="match status" value="1"/>
</dbReference>
<keyword evidence="1" id="KW-0560">Oxidoreductase</keyword>
<dbReference type="PANTHER" id="PTHR43476">
    <property type="entry name" value="3-(3-HYDROXY-PHENYL)PROPIONATE/3-HYDROXYCINNAMIC ACID HYDROXYLASE"/>
    <property type="match status" value="1"/>
</dbReference>
<feature type="domain" description="FAD-binding" evidence="2">
    <location>
        <begin position="2"/>
        <end position="349"/>
    </location>
</feature>
<name>A0A3D9Z3R2_9HYPH</name>
<dbReference type="Gene3D" id="3.30.9.10">
    <property type="entry name" value="D-Amino Acid Oxidase, subunit A, domain 2"/>
    <property type="match status" value="1"/>
</dbReference>
<gene>
    <name evidence="3" type="ORF">DES32_0646</name>
</gene>
<dbReference type="Gene3D" id="3.40.30.120">
    <property type="match status" value="1"/>
</dbReference>
<dbReference type="GO" id="GO:0019622">
    <property type="term" value="P:3-(3-hydroxy)phenylpropionate catabolic process"/>
    <property type="evidence" value="ECO:0007669"/>
    <property type="project" value="TreeGrafter"/>
</dbReference>
<evidence type="ECO:0000313" key="3">
    <source>
        <dbReference type="EMBL" id="REF89425.1"/>
    </source>
</evidence>
<protein>
    <submittedName>
        <fullName evidence="3">Single-component resorcinol 4-hydroxylase</fullName>
    </submittedName>
</protein>
<dbReference type="GO" id="GO:0071949">
    <property type="term" value="F:FAD binding"/>
    <property type="evidence" value="ECO:0007669"/>
    <property type="project" value="InterPro"/>
</dbReference>
<dbReference type="Gene3D" id="3.50.50.60">
    <property type="entry name" value="FAD/NAD(P)-binding domain"/>
    <property type="match status" value="1"/>
</dbReference>
<sequence length="518" mass="56491">MDYDVIVVGYGPTGKILARCLSDAGHSVAIVERWPEAYPLPRAVAYHHDIKRVFHALGLASQIEAISRPLSHYIWYNADWKVLADIDETGETLSGGRQSLSFNQPDLERLLERDLQGRSGIALFLRNEAQGVEQTADGASVTIAPFDAETEAVDLSKIKQITAKYVVGCDGANSLVREALGSTFLDHGFDARWLVIDVRPHDPSKLQFPDVLQYCNPARPMTIVWGGVVNRRWEFMIKPDEDAAEFAKPEKTWELLSRWMKPGDGELVRHAVYRFRSVLAQGWRNGRLLIAGDAAHLMPPFMGEGMGSGIRDSWNLAWKLDRVLKGTSSDALLDAYEAERGPNVDAYIRVSMEVGKIVCEIDAEAAKARDAAFLSGGPPPLDFPGLSGGIIAKGDGAGLLTPHDELETAQGFRRLDDIVGRNFALIGDPATLEALDNRVRAIADNLGVVLVAIGAGAHREANGRIAAWLAGHKAVAVLVRPDFYAFGLARDAMQAEQLLMELAAKLCTGIPETPVQGD</sequence>
<proteinExistence type="predicted"/>
<dbReference type="AlphaFoldDB" id="A0A3D9Z3R2"/>
<dbReference type="Proteomes" id="UP000256900">
    <property type="component" value="Unassembled WGS sequence"/>
</dbReference>
<dbReference type="SUPFAM" id="SSF51905">
    <property type="entry name" value="FAD/NAD(P)-binding domain"/>
    <property type="match status" value="1"/>
</dbReference>
<evidence type="ECO:0000259" key="2">
    <source>
        <dbReference type="Pfam" id="PF01494"/>
    </source>
</evidence>
<dbReference type="PRINTS" id="PR00420">
    <property type="entry name" value="RNGMNOXGNASE"/>
</dbReference>
<dbReference type="PANTHER" id="PTHR43476:SF3">
    <property type="entry name" value="FAD-BINDING MONOOXYGENASE"/>
    <property type="match status" value="1"/>
</dbReference>
<organism evidence="3 4">
    <name type="scientific">Methylovirgula ligni</name>
    <dbReference type="NCBI Taxonomy" id="569860"/>
    <lineage>
        <taxon>Bacteria</taxon>
        <taxon>Pseudomonadati</taxon>
        <taxon>Pseudomonadota</taxon>
        <taxon>Alphaproteobacteria</taxon>
        <taxon>Hyphomicrobiales</taxon>
        <taxon>Beijerinckiaceae</taxon>
        <taxon>Methylovirgula</taxon>
    </lineage>
</organism>
<comment type="caution">
    <text evidence="3">The sequence shown here is derived from an EMBL/GenBank/DDBJ whole genome shotgun (WGS) entry which is preliminary data.</text>
</comment>
<dbReference type="InterPro" id="IPR050631">
    <property type="entry name" value="PheA/TfdB_FAD_monoxygenase"/>
</dbReference>
<dbReference type="InterPro" id="IPR002938">
    <property type="entry name" value="FAD-bd"/>
</dbReference>
<accession>A0A3D9Z3R2</accession>
<dbReference type="OrthoDB" id="9791689at2"/>
<reference evidence="3 4" key="1">
    <citation type="submission" date="2018-08" db="EMBL/GenBank/DDBJ databases">
        <title>Genomic Encyclopedia of Type Strains, Phase IV (KMG-IV): sequencing the most valuable type-strain genomes for metagenomic binning, comparative biology and taxonomic classification.</title>
        <authorList>
            <person name="Goeker M."/>
        </authorList>
    </citation>
    <scope>NUCLEOTIDE SEQUENCE [LARGE SCALE GENOMIC DNA]</scope>
    <source>
        <strain evidence="3 4">BW863</strain>
    </source>
</reference>
<dbReference type="InterPro" id="IPR036188">
    <property type="entry name" value="FAD/NAD-bd_sf"/>
</dbReference>
<dbReference type="NCBIfam" id="NF004829">
    <property type="entry name" value="PRK06183.1-3"/>
    <property type="match status" value="1"/>
</dbReference>
<keyword evidence="4" id="KW-1185">Reference proteome</keyword>